<reference evidence="3 4" key="1">
    <citation type="journal article" date="2007" name="Science">
        <title>The Chlamydomonas genome reveals the evolution of key animal and plant functions.</title>
        <authorList>
            <person name="Merchant S.S."/>
            <person name="Prochnik S.E."/>
            <person name="Vallon O."/>
            <person name="Harris E.H."/>
            <person name="Karpowicz S.J."/>
            <person name="Witman G.B."/>
            <person name="Terry A."/>
            <person name="Salamov A."/>
            <person name="Fritz-Laylin L.K."/>
            <person name="Marechal-Drouard L."/>
            <person name="Marshall W.F."/>
            <person name="Qu L.H."/>
            <person name="Nelson D.R."/>
            <person name="Sanderfoot A.A."/>
            <person name="Spalding M.H."/>
            <person name="Kapitonov V.V."/>
            <person name="Ren Q."/>
            <person name="Ferris P."/>
            <person name="Lindquist E."/>
            <person name="Shapiro H."/>
            <person name="Lucas S.M."/>
            <person name="Grimwood J."/>
            <person name="Schmutz J."/>
            <person name="Cardol P."/>
            <person name="Cerutti H."/>
            <person name="Chanfreau G."/>
            <person name="Chen C.L."/>
            <person name="Cognat V."/>
            <person name="Croft M.T."/>
            <person name="Dent R."/>
            <person name="Dutcher S."/>
            <person name="Fernandez E."/>
            <person name="Fukuzawa H."/>
            <person name="Gonzalez-Ballester D."/>
            <person name="Gonzalez-Halphen D."/>
            <person name="Hallmann A."/>
            <person name="Hanikenne M."/>
            <person name="Hippler M."/>
            <person name="Inwood W."/>
            <person name="Jabbari K."/>
            <person name="Kalanon M."/>
            <person name="Kuras R."/>
            <person name="Lefebvre P.A."/>
            <person name="Lemaire S.D."/>
            <person name="Lobanov A.V."/>
            <person name="Lohr M."/>
            <person name="Manuell A."/>
            <person name="Meier I."/>
            <person name="Mets L."/>
            <person name="Mittag M."/>
            <person name="Mittelmeier T."/>
            <person name="Moroney J.V."/>
            <person name="Moseley J."/>
            <person name="Napoli C."/>
            <person name="Nedelcu A.M."/>
            <person name="Niyogi K."/>
            <person name="Novoselov S.V."/>
            <person name="Paulsen I.T."/>
            <person name="Pazour G."/>
            <person name="Purton S."/>
            <person name="Ral J.P."/>
            <person name="Riano-Pachon D.M."/>
            <person name="Riekhof W."/>
            <person name="Rymarquis L."/>
            <person name="Schroda M."/>
            <person name="Stern D."/>
            <person name="Umen J."/>
            <person name="Willows R."/>
            <person name="Wilson N."/>
            <person name="Zimmer S.L."/>
            <person name="Allmer J."/>
            <person name="Balk J."/>
            <person name="Bisova K."/>
            <person name="Chen C.J."/>
            <person name="Elias M."/>
            <person name="Gendler K."/>
            <person name="Hauser C."/>
            <person name="Lamb M.R."/>
            <person name="Ledford H."/>
            <person name="Long J.C."/>
            <person name="Minagawa J."/>
            <person name="Page M.D."/>
            <person name="Pan J."/>
            <person name="Pootakham W."/>
            <person name="Roje S."/>
            <person name="Rose A."/>
            <person name="Stahlberg E."/>
            <person name="Terauchi A.M."/>
            <person name="Yang P."/>
            <person name="Ball S."/>
            <person name="Bowler C."/>
            <person name="Dieckmann C.L."/>
            <person name="Gladyshev V.N."/>
            <person name="Green P."/>
            <person name="Jorgensen R."/>
            <person name="Mayfield S."/>
            <person name="Mueller-Roeber B."/>
            <person name="Rajamani S."/>
            <person name="Sayre R.T."/>
            <person name="Brokstein P."/>
            <person name="Dubchak I."/>
            <person name="Goodstein D."/>
            <person name="Hornick L."/>
            <person name="Huang Y.W."/>
            <person name="Jhaveri J."/>
            <person name="Luo Y."/>
            <person name="Martinez D."/>
            <person name="Ngau W.C."/>
            <person name="Otillar B."/>
            <person name="Poliakov A."/>
            <person name="Porter A."/>
            <person name="Szajkowski L."/>
            <person name="Werner G."/>
            <person name="Zhou K."/>
            <person name="Grigoriev I.V."/>
            <person name="Rokhsar D.S."/>
            <person name="Grossman A.R."/>
        </authorList>
    </citation>
    <scope>NUCLEOTIDE SEQUENCE [LARGE SCALE GENOMIC DNA]</scope>
    <source>
        <strain evidence="4">CC-503</strain>
    </source>
</reference>
<dbReference type="InterPro" id="IPR000195">
    <property type="entry name" value="Rab-GAP-TBC_dom"/>
</dbReference>
<dbReference type="InterPro" id="IPR035969">
    <property type="entry name" value="Rab-GAP_TBC_sf"/>
</dbReference>
<keyword evidence="4" id="KW-1185">Reference proteome</keyword>
<feature type="compositionally biased region" description="Low complexity" evidence="1">
    <location>
        <begin position="217"/>
        <end position="227"/>
    </location>
</feature>
<proteinExistence type="predicted"/>
<dbReference type="InterPro" id="IPR042507">
    <property type="entry name" value="TBC1D19"/>
</dbReference>
<dbReference type="STRING" id="3055.A0A2K3D6W6"/>
<name>A0A2K3D6W6_CHLRE</name>
<dbReference type="Gramene" id="PNW76267">
    <property type="protein sequence ID" value="PNW76267"/>
    <property type="gene ID" value="CHLRE_12g541350v5"/>
</dbReference>
<feature type="domain" description="Rab-GAP TBC" evidence="2">
    <location>
        <begin position="349"/>
        <end position="628"/>
    </location>
</feature>
<sequence length="713" mass="71743">MRSGNLPPRERPRSSVPQRASRRLEDFDGDEHPLGATASGSGGVGRRLEGGPQPVASSVIADNVSYAIRARLAFSPYLAGAALEAALSYGEPPGHPLPEPLSSARSLLQRTVLQRLRELQLLTEWPLCRPRRTPAQMERLLAGGARASELVGVRSGPPMDLPRLPSALQGLCLLGPTDLALALAQPHAPEPGRAGGQRPGTASGSGDNTNREWMALSATGRGHGAAAAPPPPRGTSAAGTSGPLAALVAALPRSLGVLPGLPALASGGAAAGAAGGTGGGGTGGGPQWGWSAPSLAALREFFRDLHPHQRHVGVDDLALPWFREVKLCAARAVVAEGSARAAAAFAVFGVPNGARAAVWETALGLRRPGGTAAGAGGGGCPAAGEAAAATASAPMDPEDDALFERLCTQVLEQPLLCDLCVAEDAGPAVGDSSAFFLFEEAVRAMVLALLRDAAVAPRLAAPPLAPLQATSAVQAALAPPTALTVAVAAAAAAGTAGGSGSSTGSSGLPLWPPSGVLPYRGLCLLAAPLCYLYDRPAASYRLLRALYCRHWCRLHSLSAAGPPSPALPGLLRVFEAAMQELDAPLVSHLSRLGLLPAALVLPWISTAFAGALPVQEVLLLWDRVLGLDSLLPLPLLAAAILCFRRHVLLCCGTASEVVAALSDVSQLRAVPLMQAVLFPAGPAAGPAATAGAAAAGAAASGVAAAAAAGAAPS</sequence>
<evidence type="ECO:0000313" key="4">
    <source>
        <dbReference type="Proteomes" id="UP000006906"/>
    </source>
</evidence>
<dbReference type="OrthoDB" id="10249775at2759"/>
<dbReference type="Gene3D" id="1.10.472.80">
    <property type="entry name" value="Ypt/Rab-GAP domain of gyp1p, domain 3"/>
    <property type="match status" value="1"/>
</dbReference>
<dbReference type="RefSeq" id="XP_042919199.1">
    <property type="nucleotide sequence ID" value="XM_043068762.1"/>
</dbReference>
<evidence type="ECO:0000313" key="3">
    <source>
        <dbReference type="EMBL" id="PNW76267.1"/>
    </source>
</evidence>
<dbReference type="KEGG" id="cre:CHLRE_12g541350v5"/>
<dbReference type="InParanoid" id="A0A2K3D6W6"/>
<dbReference type="GeneID" id="5719504"/>
<feature type="region of interest" description="Disordered" evidence="1">
    <location>
        <begin position="269"/>
        <end position="288"/>
    </location>
</feature>
<accession>A0A2K3D6W6</accession>
<feature type="compositionally biased region" description="Basic and acidic residues" evidence="1">
    <location>
        <begin position="22"/>
        <end position="33"/>
    </location>
</feature>
<feature type="region of interest" description="Disordered" evidence="1">
    <location>
        <begin position="187"/>
        <end position="240"/>
    </location>
</feature>
<evidence type="ECO:0000259" key="2">
    <source>
        <dbReference type="PROSITE" id="PS50086"/>
    </source>
</evidence>
<organism evidence="3 4">
    <name type="scientific">Chlamydomonas reinhardtii</name>
    <name type="common">Chlamydomonas smithii</name>
    <dbReference type="NCBI Taxonomy" id="3055"/>
    <lineage>
        <taxon>Eukaryota</taxon>
        <taxon>Viridiplantae</taxon>
        <taxon>Chlorophyta</taxon>
        <taxon>core chlorophytes</taxon>
        <taxon>Chlorophyceae</taxon>
        <taxon>CS clade</taxon>
        <taxon>Chlamydomonadales</taxon>
        <taxon>Chlamydomonadaceae</taxon>
        <taxon>Chlamydomonas</taxon>
    </lineage>
</organism>
<dbReference type="Proteomes" id="UP000006906">
    <property type="component" value="Chromosome 12"/>
</dbReference>
<dbReference type="ExpressionAtlas" id="A0A2K3D6W6">
    <property type="expression patterns" value="baseline"/>
</dbReference>
<dbReference type="SUPFAM" id="SSF47923">
    <property type="entry name" value="Ypt/Rab-GAP domain of gyp1p"/>
    <property type="match status" value="1"/>
</dbReference>
<evidence type="ECO:0000256" key="1">
    <source>
        <dbReference type="SAM" id="MobiDB-lite"/>
    </source>
</evidence>
<feature type="region of interest" description="Disordered" evidence="1">
    <location>
        <begin position="1"/>
        <end position="50"/>
    </location>
</feature>
<dbReference type="EMBL" id="CM008973">
    <property type="protein sequence ID" value="PNW76267.1"/>
    <property type="molecule type" value="Genomic_DNA"/>
</dbReference>
<dbReference type="PANTHER" id="PTHR16110:SF1">
    <property type="entry name" value="TBC1 DOMAIN FAMILY MEMBER 19"/>
    <property type="match status" value="1"/>
</dbReference>
<dbReference type="PANTHER" id="PTHR16110">
    <property type="entry name" value="TBC1 DOMAIN FAMILY MEMBER 19"/>
    <property type="match status" value="1"/>
</dbReference>
<dbReference type="PROSITE" id="PS50086">
    <property type="entry name" value="TBC_RABGAP"/>
    <property type="match status" value="1"/>
</dbReference>
<dbReference type="Pfam" id="PF00566">
    <property type="entry name" value="RabGAP-TBC"/>
    <property type="match status" value="1"/>
</dbReference>
<feature type="compositionally biased region" description="Gly residues" evidence="1">
    <location>
        <begin position="269"/>
        <end position="287"/>
    </location>
</feature>
<protein>
    <recommendedName>
        <fullName evidence="2">Rab-GAP TBC domain-containing protein</fullName>
    </recommendedName>
</protein>
<dbReference type="AlphaFoldDB" id="A0A2K3D6W6"/>
<gene>
    <name evidence="3" type="ORF">CHLRE_12g541350v5</name>
</gene>